<dbReference type="GO" id="GO:0046872">
    <property type="term" value="F:metal ion binding"/>
    <property type="evidence" value="ECO:0007669"/>
    <property type="project" value="UniProtKB-KW"/>
</dbReference>
<dbReference type="GO" id="GO:0005886">
    <property type="term" value="C:plasma membrane"/>
    <property type="evidence" value="ECO:0007669"/>
    <property type="project" value="TreeGrafter"/>
</dbReference>
<keyword evidence="2" id="KW-1185">Reference proteome</keyword>
<dbReference type="InterPro" id="IPR008972">
    <property type="entry name" value="Cupredoxin"/>
</dbReference>
<dbReference type="PANTHER" id="PTHR33021">
    <property type="entry name" value="BLUE COPPER PROTEIN"/>
    <property type="match status" value="1"/>
</dbReference>
<comment type="caution">
    <text evidence="1">The sequence shown here is derived from an EMBL/GenBank/DDBJ whole genome shotgun (WGS) entry which is preliminary data.</text>
</comment>
<reference evidence="2" key="1">
    <citation type="submission" date="2014-09" db="EMBL/GenBank/DDBJ databases">
        <authorList>
            <person name="Mudge J."/>
            <person name="Ramaraj T."/>
            <person name="Lindquist I.E."/>
            <person name="Bharti A.K."/>
            <person name="Sundararajan A."/>
            <person name="Cameron C.T."/>
            <person name="Woodward J.E."/>
            <person name="May G.D."/>
            <person name="Brubaker C."/>
            <person name="Broadhvest J."/>
            <person name="Wilkins T.A."/>
        </authorList>
    </citation>
    <scope>NUCLEOTIDE SEQUENCE</scope>
    <source>
        <strain evidence="2">cv. AKA8401</strain>
    </source>
</reference>
<dbReference type="FunFam" id="2.60.40.420:FF:000003">
    <property type="entry name" value="Blue copper"/>
    <property type="match status" value="1"/>
</dbReference>
<dbReference type="Gene3D" id="2.60.40.420">
    <property type="entry name" value="Cupredoxins - blue copper proteins"/>
    <property type="match status" value="1"/>
</dbReference>
<proteinExistence type="predicted"/>
<dbReference type="PROSITE" id="PS51485">
    <property type="entry name" value="PHYTOCYANIN"/>
    <property type="match status" value="1"/>
</dbReference>
<dbReference type="InterPro" id="IPR039391">
    <property type="entry name" value="Phytocyanin-like"/>
</dbReference>
<name>A0A0B0N2W0_GOSAR</name>
<protein>
    <submittedName>
        <fullName evidence="1">Blue copper</fullName>
    </submittedName>
</protein>
<dbReference type="GO" id="GO:0009055">
    <property type="term" value="F:electron transfer activity"/>
    <property type="evidence" value="ECO:0007669"/>
    <property type="project" value="InterPro"/>
</dbReference>
<gene>
    <name evidence="1" type="ORF">F383_33368</name>
</gene>
<dbReference type="Proteomes" id="UP000032142">
    <property type="component" value="Unassembled WGS sequence"/>
</dbReference>
<dbReference type="CDD" id="cd04216">
    <property type="entry name" value="Phytocyanin"/>
    <property type="match status" value="1"/>
</dbReference>
<accession>A0A0B0N2W0</accession>
<dbReference type="PANTHER" id="PTHR33021:SF193">
    <property type="entry name" value="OS06G0218600 PROTEIN"/>
    <property type="match status" value="1"/>
</dbReference>
<evidence type="ECO:0000313" key="1">
    <source>
        <dbReference type="EMBL" id="KHG06922.1"/>
    </source>
</evidence>
<dbReference type="InterPro" id="IPR003245">
    <property type="entry name" value="Phytocyanin_dom"/>
</dbReference>
<evidence type="ECO:0000313" key="2">
    <source>
        <dbReference type="Proteomes" id="UP000032142"/>
    </source>
</evidence>
<dbReference type="AlphaFoldDB" id="A0A0B0N2W0"/>
<dbReference type="EMBL" id="JRRC01463137">
    <property type="protein sequence ID" value="KHG06922.1"/>
    <property type="molecule type" value="Genomic_DNA"/>
</dbReference>
<dbReference type="SUPFAM" id="SSF49503">
    <property type="entry name" value="Cupredoxins"/>
    <property type="match status" value="1"/>
</dbReference>
<dbReference type="Pfam" id="PF02298">
    <property type="entry name" value="Cu_bind_like"/>
    <property type="match status" value="1"/>
</dbReference>
<organism evidence="1 2">
    <name type="scientific">Gossypium arboreum</name>
    <name type="common">Tree cotton</name>
    <name type="synonym">Gossypium nanking</name>
    <dbReference type="NCBI Taxonomy" id="29729"/>
    <lineage>
        <taxon>Eukaryota</taxon>
        <taxon>Viridiplantae</taxon>
        <taxon>Streptophyta</taxon>
        <taxon>Embryophyta</taxon>
        <taxon>Tracheophyta</taxon>
        <taxon>Spermatophyta</taxon>
        <taxon>Magnoliopsida</taxon>
        <taxon>eudicotyledons</taxon>
        <taxon>Gunneridae</taxon>
        <taxon>Pentapetalae</taxon>
        <taxon>rosids</taxon>
        <taxon>malvids</taxon>
        <taxon>Malvales</taxon>
        <taxon>Malvaceae</taxon>
        <taxon>Malvoideae</taxon>
        <taxon>Gossypium</taxon>
    </lineage>
</organism>
<sequence length="172" mass="18222">MASLSVGVACVLLVLCMVVPSLAAVYTVGDTSGWTTGIDYSTWTQGKTFKVGDTLVFKYPTFHTVDEVSSSDYSTCTVGNAIRSDNSGSTTVTLKAAGTHYFICGVVGHCGNGMKLAVKVVSSSSTTATTTTTTNPDFSYSSSNRSSFAAYFITWVALIVILVINVSLWQKF</sequence>